<keyword evidence="7" id="KW-1185">Reference proteome</keyword>
<feature type="domain" description="Essential protein Yae1 N-terminal" evidence="5">
    <location>
        <begin position="40"/>
        <end position="78"/>
    </location>
</feature>
<evidence type="ECO:0000313" key="6">
    <source>
        <dbReference type="EMBL" id="KAG5851120.1"/>
    </source>
</evidence>
<comment type="caution">
    <text evidence="6">The sequence shown here is derived from an EMBL/GenBank/DDBJ whole genome shotgun (WGS) entry which is preliminary data.</text>
</comment>
<dbReference type="AlphaFoldDB" id="A0A9D3MLY9"/>
<evidence type="ECO:0000313" key="7">
    <source>
        <dbReference type="Proteomes" id="UP001044222"/>
    </source>
</evidence>
<keyword evidence="4" id="KW-0539">Nucleus</keyword>
<accession>A0A9D3MLY9</accession>
<protein>
    <recommendedName>
        <fullName evidence="5">Essential protein Yae1 N-terminal domain-containing protein</fullName>
    </recommendedName>
</protein>
<dbReference type="Proteomes" id="UP001044222">
    <property type="component" value="Unassembled WGS sequence"/>
</dbReference>
<reference evidence="6" key="1">
    <citation type="submission" date="2021-01" db="EMBL/GenBank/DDBJ databases">
        <title>A chromosome-scale assembly of European eel, Anguilla anguilla.</title>
        <authorList>
            <person name="Henkel C."/>
            <person name="Jong-Raadsen S.A."/>
            <person name="Dufour S."/>
            <person name="Weltzien F.-A."/>
            <person name="Palstra A.P."/>
            <person name="Pelster B."/>
            <person name="Spaink H.P."/>
            <person name="Van Den Thillart G.E."/>
            <person name="Jansen H."/>
            <person name="Zahm M."/>
            <person name="Klopp C."/>
            <person name="Cedric C."/>
            <person name="Louis A."/>
            <person name="Berthelot C."/>
            <person name="Parey E."/>
            <person name="Roest Crollius H."/>
            <person name="Montfort J."/>
            <person name="Robinson-Rechavi M."/>
            <person name="Bucao C."/>
            <person name="Bouchez O."/>
            <person name="Gislard M."/>
            <person name="Lluch J."/>
            <person name="Milhes M."/>
            <person name="Lampietro C."/>
            <person name="Lopez Roques C."/>
            <person name="Donnadieu C."/>
            <person name="Braasch I."/>
            <person name="Desvignes T."/>
            <person name="Postlethwait J."/>
            <person name="Bobe J."/>
            <person name="Guiguen Y."/>
            <person name="Dirks R."/>
        </authorList>
    </citation>
    <scope>NUCLEOTIDE SEQUENCE</scope>
    <source>
        <strain evidence="6">Tag_6206</strain>
        <tissue evidence="6">Liver</tissue>
    </source>
</reference>
<dbReference type="PANTHER" id="PTHR18829">
    <property type="entry name" value="PROTEIN YAE1 HOMOLOG"/>
    <property type="match status" value="1"/>
</dbReference>
<sequence>MAWVKSVSVVSEDIFDEDGNDIILQHKEWNNNMSKRVKDGYRDGVDAGKEASLQRGFNIGYREGAEQMSVVGQLKGILSALQCWCQLQHPGSPAFFSVSHLLQDVSRHEEGLIERMKMSMGQQRPPPSVGEITEGVEDLGMEHSSTGCGGGGCSKEDCCREEQSPDGGPAALQAPCQGNTHPALSAGESMEQLLKSCMDLVVELGLPEELFGHLQQLSESVIDRRQLKLAQVTKTTSGYDVACAVPDVDAIGLRFCV</sequence>
<dbReference type="GO" id="GO:0005634">
    <property type="term" value="C:nucleus"/>
    <property type="evidence" value="ECO:0007669"/>
    <property type="project" value="UniProtKB-SubCell"/>
</dbReference>
<evidence type="ECO:0000256" key="2">
    <source>
        <dbReference type="ARBA" id="ARBA00004496"/>
    </source>
</evidence>
<dbReference type="GO" id="GO:0005737">
    <property type="term" value="C:cytoplasm"/>
    <property type="evidence" value="ECO:0007669"/>
    <property type="project" value="UniProtKB-SubCell"/>
</dbReference>
<evidence type="ECO:0000256" key="4">
    <source>
        <dbReference type="ARBA" id="ARBA00023242"/>
    </source>
</evidence>
<keyword evidence="3" id="KW-0963">Cytoplasm</keyword>
<dbReference type="EMBL" id="JAFIRN010000004">
    <property type="protein sequence ID" value="KAG5851120.1"/>
    <property type="molecule type" value="Genomic_DNA"/>
</dbReference>
<organism evidence="6 7">
    <name type="scientific">Anguilla anguilla</name>
    <name type="common">European freshwater eel</name>
    <name type="synonym">Muraena anguilla</name>
    <dbReference type="NCBI Taxonomy" id="7936"/>
    <lineage>
        <taxon>Eukaryota</taxon>
        <taxon>Metazoa</taxon>
        <taxon>Chordata</taxon>
        <taxon>Craniata</taxon>
        <taxon>Vertebrata</taxon>
        <taxon>Euteleostomi</taxon>
        <taxon>Actinopterygii</taxon>
        <taxon>Neopterygii</taxon>
        <taxon>Teleostei</taxon>
        <taxon>Anguilliformes</taxon>
        <taxon>Anguillidae</taxon>
        <taxon>Anguilla</taxon>
    </lineage>
</organism>
<evidence type="ECO:0000259" key="5">
    <source>
        <dbReference type="Pfam" id="PF09811"/>
    </source>
</evidence>
<evidence type="ECO:0000256" key="1">
    <source>
        <dbReference type="ARBA" id="ARBA00004123"/>
    </source>
</evidence>
<gene>
    <name evidence="6" type="ORF">ANANG_G00089650</name>
</gene>
<dbReference type="Pfam" id="PF09811">
    <property type="entry name" value="Yae1_N"/>
    <property type="match status" value="1"/>
</dbReference>
<evidence type="ECO:0000256" key="3">
    <source>
        <dbReference type="ARBA" id="ARBA00022490"/>
    </source>
</evidence>
<dbReference type="InterPro" id="IPR038881">
    <property type="entry name" value="Yae1-like"/>
</dbReference>
<comment type="subcellular location">
    <subcellularLocation>
        <location evidence="2">Cytoplasm</location>
    </subcellularLocation>
    <subcellularLocation>
        <location evidence="1">Nucleus</location>
    </subcellularLocation>
</comment>
<dbReference type="PANTHER" id="PTHR18829:SF0">
    <property type="entry name" value="PROTEIN YAE1 HOMOLOG"/>
    <property type="match status" value="1"/>
</dbReference>
<proteinExistence type="predicted"/>
<dbReference type="InterPro" id="IPR019191">
    <property type="entry name" value="Essential_protein_Yae1_N"/>
</dbReference>
<name>A0A9D3MLY9_ANGAN</name>